<proteinExistence type="predicted"/>
<protein>
    <recommendedName>
        <fullName evidence="4">JmjC domain-containing protein</fullName>
    </recommendedName>
</protein>
<dbReference type="PANTHER" id="PTHR13096:SF9">
    <property type="entry name" value="BIFUNCTIONAL LYSINE-SPECIFIC DEMETHYLASE AND HISTIDYL-HYDROXYLASE"/>
    <property type="match status" value="1"/>
</dbReference>
<dbReference type="GO" id="GO:0051864">
    <property type="term" value="F:histone H3K36 demethylase activity"/>
    <property type="evidence" value="ECO:0007669"/>
    <property type="project" value="TreeGrafter"/>
</dbReference>
<evidence type="ECO:0000256" key="1">
    <source>
        <dbReference type="ARBA" id="ARBA00001954"/>
    </source>
</evidence>
<organism evidence="5">
    <name type="scientific">uncultured Cytophagales bacterium</name>
    <dbReference type="NCBI Taxonomy" id="158755"/>
    <lineage>
        <taxon>Bacteria</taxon>
        <taxon>Pseudomonadati</taxon>
        <taxon>Bacteroidota</taxon>
        <taxon>Sphingobacteriia</taxon>
        <taxon>Sphingobacteriales</taxon>
        <taxon>environmental samples</taxon>
    </lineage>
</organism>
<dbReference type="PANTHER" id="PTHR13096">
    <property type="entry name" value="MINA53 MYC INDUCED NUCLEAR ANTIGEN"/>
    <property type="match status" value="1"/>
</dbReference>
<reference evidence="5" key="1">
    <citation type="submission" date="2020-02" db="EMBL/GenBank/DDBJ databases">
        <authorList>
            <person name="Meier V. D."/>
        </authorList>
    </citation>
    <scope>NUCLEOTIDE SEQUENCE</scope>
    <source>
        <strain evidence="5">AVDCRST_MAG56</strain>
    </source>
</reference>
<comment type="cofactor">
    <cofactor evidence="1">
        <name>Fe(2+)</name>
        <dbReference type="ChEBI" id="CHEBI:29033"/>
    </cofactor>
</comment>
<evidence type="ECO:0000256" key="3">
    <source>
        <dbReference type="ARBA" id="ARBA00023004"/>
    </source>
</evidence>
<gene>
    <name evidence="5" type="ORF">AVDCRST_MAG56-3443</name>
</gene>
<sequence>MSMHEILEQKEQVSTFQDLLYPFKAEGFTQEYWEKKPLMVQRGDAGYYQSLFSIDNVDELLDLTRPQGKSIRIVKNQEPLMASKYENADGSLNLNQIYLAYADGYTVVVNEIDRFWKPLKALCQNISAFLNQRAVANMYLTPKNQKALLPHYDTHDVYVVQVHGTKHWKIYDVEYPIPLVNSFQPVFQREQLKNVRNVTLHAGDLMYIPRGVPHEAVTTDESSLHLTIGVYPTQWADLLVKSIMHLAHSHPTLRQSLPIGCLQPHNLTAATAAAMNNHMQALLQDVLTHANAQGALQLLAEEFRMSQQARGDGHFAHLDRLDEINVHTTLVKRPNMTCTVQQIGASARIIYPGNVIKGPIHITPALLFIASSTNEFQVAEIPELADENKVKLAQKLIRGGLLQVAAV</sequence>
<evidence type="ECO:0000313" key="5">
    <source>
        <dbReference type="EMBL" id="CAA9275174.1"/>
    </source>
</evidence>
<feature type="domain" description="JmjC" evidence="4">
    <location>
        <begin position="104"/>
        <end position="247"/>
    </location>
</feature>
<dbReference type="GO" id="GO:0046872">
    <property type="term" value="F:metal ion binding"/>
    <property type="evidence" value="ECO:0007669"/>
    <property type="project" value="UniProtKB-KW"/>
</dbReference>
<dbReference type="Pfam" id="PF08007">
    <property type="entry name" value="JmjC_2"/>
    <property type="match status" value="1"/>
</dbReference>
<evidence type="ECO:0000259" key="4">
    <source>
        <dbReference type="PROSITE" id="PS51184"/>
    </source>
</evidence>
<dbReference type="SUPFAM" id="SSF51197">
    <property type="entry name" value="Clavaminate synthase-like"/>
    <property type="match status" value="1"/>
</dbReference>
<evidence type="ECO:0000256" key="2">
    <source>
        <dbReference type="ARBA" id="ARBA00022723"/>
    </source>
</evidence>
<dbReference type="InterPro" id="IPR039994">
    <property type="entry name" value="NO66-like"/>
</dbReference>
<keyword evidence="2" id="KW-0479">Metal-binding</keyword>
<dbReference type="Gene3D" id="2.60.120.650">
    <property type="entry name" value="Cupin"/>
    <property type="match status" value="1"/>
</dbReference>
<dbReference type="EMBL" id="CADCTQ010000280">
    <property type="protein sequence ID" value="CAA9275174.1"/>
    <property type="molecule type" value="Genomic_DNA"/>
</dbReference>
<keyword evidence="3" id="KW-0408">Iron</keyword>
<dbReference type="AlphaFoldDB" id="A0A6J4JAM2"/>
<name>A0A6J4JAM2_9SPHI</name>
<dbReference type="GO" id="GO:0032453">
    <property type="term" value="F:histone H3K4 demethylase activity"/>
    <property type="evidence" value="ECO:0007669"/>
    <property type="project" value="TreeGrafter"/>
</dbReference>
<dbReference type="InterPro" id="IPR003347">
    <property type="entry name" value="JmjC_dom"/>
</dbReference>
<accession>A0A6J4JAM2</accession>
<dbReference type="PROSITE" id="PS51184">
    <property type="entry name" value="JMJC"/>
    <property type="match status" value="1"/>
</dbReference>